<evidence type="ECO:0000313" key="2">
    <source>
        <dbReference type="Proteomes" id="UP000070076"/>
    </source>
</evidence>
<organism evidence="1 2">
    <name type="scientific">candidate division MSBL1 archaeon SCGC-AAA261O19</name>
    <dbReference type="NCBI Taxonomy" id="1698277"/>
    <lineage>
        <taxon>Archaea</taxon>
        <taxon>Methanobacteriati</taxon>
        <taxon>Methanobacteriota</taxon>
        <taxon>candidate division MSBL1</taxon>
    </lineage>
</organism>
<dbReference type="EMBL" id="LHYB01000040">
    <property type="protein sequence ID" value="KXB04315.1"/>
    <property type="molecule type" value="Genomic_DNA"/>
</dbReference>
<reference evidence="1 2" key="1">
    <citation type="journal article" date="2016" name="Sci. Rep.">
        <title>Metabolic traits of an uncultured archaeal lineage -MSBL1- from brine pools of the Red Sea.</title>
        <authorList>
            <person name="Mwirichia R."/>
            <person name="Alam I."/>
            <person name="Rashid M."/>
            <person name="Vinu M."/>
            <person name="Ba-Alawi W."/>
            <person name="Anthony Kamau A."/>
            <person name="Kamanda Ngugi D."/>
            <person name="Goker M."/>
            <person name="Klenk H.P."/>
            <person name="Bajic V."/>
            <person name="Stingl U."/>
        </authorList>
    </citation>
    <scope>NUCLEOTIDE SEQUENCE [LARGE SCALE GENOMIC DNA]</scope>
    <source>
        <strain evidence="1">SCGC-AAA261O19</strain>
    </source>
</reference>
<proteinExistence type="predicted"/>
<dbReference type="Proteomes" id="UP000070076">
    <property type="component" value="Unassembled WGS sequence"/>
</dbReference>
<name>A0A133VD16_9EURY</name>
<dbReference type="AlphaFoldDB" id="A0A133VD16"/>
<evidence type="ECO:0000313" key="1">
    <source>
        <dbReference type="EMBL" id="KXB04315.1"/>
    </source>
</evidence>
<protein>
    <recommendedName>
        <fullName evidence="3">Metalloenzyme domain-containing protein</fullName>
    </recommendedName>
</protein>
<evidence type="ECO:0008006" key="3">
    <source>
        <dbReference type="Google" id="ProtNLM"/>
    </source>
</evidence>
<accession>A0A133VD16</accession>
<dbReference type="InterPro" id="IPR017850">
    <property type="entry name" value="Alkaline_phosphatase_core_sf"/>
</dbReference>
<dbReference type="Gene3D" id="3.40.720.10">
    <property type="entry name" value="Alkaline Phosphatase, subunit A"/>
    <property type="match status" value="1"/>
</dbReference>
<gene>
    <name evidence="1" type="ORF">AKJ48_03000</name>
</gene>
<comment type="caution">
    <text evidence="1">The sequence shown here is derived from an EMBL/GenBank/DDBJ whole genome shotgun (WGS) entry which is preliminary data.</text>
</comment>
<keyword evidence="2" id="KW-1185">Reference proteome</keyword>
<dbReference type="Pfam" id="PF01663">
    <property type="entry name" value="Phosphodiest"/>
    <property type="match status" value="1"/>
</dbReference>
<dbReference type="InterPro" id="IPR002591">
    <property type="entry name" value="Phosphodiest/P_Trfase"/>
</dbReference>
<sequence length="289" mass="33777">MKLFILAVDALEYDFIESRDYAHLKQEQFFKVKIPRRCMTIFEDGNLSPWTPLIWKAILTGGISQRKPKPKPEQHWVGKLLKNKLLTRIRLARGINSLYRFLVSKLSKAPAIQEIRRGIPLQDQHTIMVRADNPAVINNPLEAPIEWGVPKALHSDFHPREIVRSHLEKFRKIKKETLSKVDRDWDLFLIYNKLLDIVGHLYWQKNHTVEKYYSIMDNFAGEIQRKLSDEAFMVIISDHGMRPLKGTKHQGGEHSHHAFVSFNHKLPIGKLSFTDIYPLLTEIMEEQTI</sequence>
<dbReference type="SUPFAM" id="SSF53649">
    <property type="entry name" value="Alkaline phosphatase-like"/>
    <property type="match status" value="1"/>
</dbReference>